<keyword evidence="4" id="KW-1185">Reference proteome</keyword>
<evidence type="ECO:0000256" key="2">
    <source>
        <dbReference type="SAM" id="SignalP"/>
    </source>
</evidence>
<dbReference type="RefSeq" id="WP_248668568.1">
    <property type="nucleotide sequence ID" value="NZ_JALPRX010000084.1"/>
</dbReference>
<dbReference type="SUPFAM" id="SSF53850">
    <property type="entry name" value="Periplasmic binding protein-like II"/>
    <property type="match status" value="1"/>
</dbReference>
<dbReference type="Pfam" id="PF03401">
    <property type="entry name" value="TctC"/>
    <property type="match status" value="1"/>
</dbReference>
<keyword evidence="2" id="KW-0732">Signal</keyword>
<dbReference type="EMBL" id="JALPRX010000084">
    <property type="protein sequence ID" value="MCK8786452.1"/>
    <property type="molecule type" value="Genomic_DNA"/>
</dbReference>
<reference evidence="3" key="1">
    <citation type="submission" date="2022-04" db="EMBL/GenBank/DDBJ databases">
        <title>Roseomonas acroporae sp. nov., isolated from coral Acropora digitifera.</title>
        <authorList>
            <person name="Sun H."/>
        </authorList>
    </citation>
    <scope>NUCLEOTIDE SEQUENCE</scope>
    <source>
        <strain evidence="3">NAR14</strain>
    </source>
</reference>
<dbReference type="PROSITE" id="PS51318">
    <property type="entry name" value="TAT"/>
    <property type="match status" value="1"/>
</dbReference>
<evidence type="ECO:0000313" key="4">
    <source>
        <dbReference type="Proteomes" id="UP001139516"/>
    </source>
</evidence>
<sequence>MTDATRRQLIQGASLLAALPFASRLVLPGAALAQEANYPSRPVRIIVPFSPGGTTDLLARILAERLGAVLNGNFVVENRPGAGGNIGGEVVARAEPDGYTLLMTTIGTAAINYGLYGAQMPYKPQDLAAVSNLANVPNVIIVPANSPVRDLAGLVAKAKKDGVTFGSSGNGTSLHLTGELLHQQAGGDFIHVPYRGSGPMLTDAIAGRVDVAFDNLPSALGHIRDGRLRALAVTSPQRAPTLPDVPTVREAGFPALETFAWFGLQAPARTPRPIIDKLAGAMKTIVADPAARAKLAEQGAEPVGDTPEQFQAFIDAEIARWREVIRKGNIRVD</sequence>
<evidence type="ECO:0000313" key="3">
    <source>
        <dbReference type="EMBL" id="MCK8786452.1"/>
    </source>
</evidence>
<feature type="chain" id="PRO_5040891603" evidence="2">
    <location>
        <begin position="34"/>
        <end position="333"/>
    </location>
</feature>
<proteinExistence type="inferred from homology"/>
<evidence type="ECO:0000256" key="1">
    <source>
        <dbReference type="ARBA" id="ARBA00006987"/>
    </source>
</evidence>
<organism evidence="3 4">
    <name type="scientific">Roseomonas acroporae</name>
    <dbReference type="NCBI Taxonomy" id="2937791"/>
    <lineage>
        <taxon>Bacteria</taxon>
        <taxon>Pseudomonadati</taxon>
        <taxon>Pseudomonadota</taxon>
        <taxon>Alphaproteobacteria</taxon>
        <taxon>Acetobacterales</taxon>
        <taxon>Roseomonadaceae</taxon>
        <taxon>Roseomonas</taxon>
    </lineage>
</organism>
<dbReference type="AlphaFoldDB" id="A0A9X1YD06"/>
<dbReference type="Proteomes" id="UP001139516">
    <property type="component" value="Unassembled WGS sequence"/>
</dbReference>
<dbReference type="InterPro" id="IPR006311">
    <property type="entry name" value="TAT_signal"/>
</dbReference>
<comment type="caution">
    <text evidence="3">The sequence shown here is derived from an EMBL/GenBank/DDBJ whole genome shotgun (WGS) entry which is preliminary data.</text>
</comment>
<dbReference type="Gene3D" id="3.40.190.150">
    <property type="entry name" value="Bordetella uptake gene, domain 1"/>
    <property type="match status" value="1"/>
</dbReference>
<name>A0A9X1YD06_9PROT</name>
<dbReference type="PANTHER" id="PTHR42928:SF5">
    <property type="entry name" value="BLR1237 PROTEIN"/>
    <property type="match status" value="1"/>
</dbReference>
<protein>
    <submittedName>
        <fullName evidence="3">Tripartite tricarboxylate transporter substrate binding protein</fullName>
    </submittedName>
</protein>
<dbReference type="PIRSF" id="PIRSF017082">
    <property type="entry name" value="YflP"/>
    <property type="match status" value="1"/>
</dbReference>
<feature type="signal peptide" evidence="2">
    <location>
        <begin position="1"/>
        <end position="33"/>
    </location>
</feature>
<dbReference type="PANTHER" id="PTHR42928">
    <property type="entry name" value="TRICARBOXYLATE-BINDING PROTEIN"/>
    <property type="match status" value="1"/>
</dbReference>
<dbReference type="InterPro" id="IPR005064">
    <property type="entry name" value="BUG"/>
</dbReference>
<gene>
    <name evidence="3" type="ORF">M0638_18920</name>
</gene>
<dbReference type="InterPro" id="IPR042100">
    <property type="entry name" value="Bug_dom1"/>
</dbReference>
<dbReference type="Gene3D" id="3.40.190.10">
    <property type="entry name" value="Periplasmic binding protein-like II"/>
    <property type="match status" value="1"/>
</dbReference>
<comment type="similarity">
    <text evidence="1">Belongs to the UPF0065 (bug) family.</text>
</comment>
<dbReference type="CDD" id="cd13578">
    <property type="entry name" value="PBP2_Bug27"/>
    <property type="match status" value="1"/>
</dbReference>
<accession>A0A9X1YD06</accession>